<protein>
    <submittedName>
        <fullName evidence="6">Pectinesterase family protein</fullName>
    </submittedName>
</protein>
<evidence type="ECO:0000313" key="6">
    <source>
        <dbReference type="EMBL" id="MEL1254923.1"/>
    </source>
</evidence>
<evidence type="ECO:0000256" key="2">
    <source>
        <dbReference type="ARBA" id="ARBA00022801"/>
    </source>
</evidence>
<evidence type="ECO:0000256" key="4">
    <source>
        <dbReference type="SAM" id="SignalP"/>
    </source>
</evidence>
<keyword evidence="3" id="KW-0063">Aspartyl esterase</keyword>
<dbReference type="SUPFAM" id="SSF51126">
    <property type="entry name" value="Pectin lyase-like"/>
    <property type="match status" value="1"/>
</dbReference>
<dbReference type="InterPro" id="IPR011050">
    <property type="entry name" value="Pectin_lyase_fold/virulence"/>
</dbReference>
<dbReference type="EMBL" id="JBBYHS010000014">
    <property type="protein sequence ID" value="MEL1254923.1"/>
    <property type="molecule type" value="Genomic_DNA"/>
</dbReference>
<comment type="caution">
    <text evidence="6">The sequence shown here is derived from an EMBL/GenBank/DDBJ whole genome shotgun (WGS) entry which is preliminary data.</text>
</comment>
<feature type="chain" id="PRO_5046159892" evidence="4">
    <location>
        <begin position="22"/>
        <end position="962"/>
    </location>
</feature>
<evidence type="ECO:0000256" key="3">
    <source>
        <dbReference type="ARBA" id="ARBA00023085"/>
    </source>
</evidence>
<reference evidence="6 7" key="1">
    <citation type="submission" date="2024-04" db="EMBL/GenBank/DDBJ databases">
        <title>Flavobacterium sp. DGU38 16S ribosomal RNA gene Genome sequencing and assembly.</title>
        <authorList>
            <person name="Park S."/>
        </authorList>
    </citation>
    <scope>NUCLEOTIDE SEQUENCE [LARGE SCALE GENOMIC DNA]</scope>
    <source>
        <strain evidence="6 7">DGU38</strain>
    </source>
</reference>
<keyword evidence="4" id="KW-0732">Signal</keyword>
<proteinExistence type="inferred from homology"/>
<accession>A0ABU9IR41</accession>
<dbReference type="PANTHER" id="PTHR31321:SF57">
    <property type="entry name" value="PECTINESTERASE 53-RELATED"/>
    <property type="match status" value="1"/>
</dbReference>
<gene>
    <name evidence="6" type="ORF">AAEO57_14120</name>
</gene>
<name>A0ABU9IR41_9FLAO</name>
<evidence type="ECO:0000256" key="1">
    <source>
        <dbReference type="ARBA" id="ARBA00008891"/>
    </source>
</evidence>
<evidence type="ECO:0000259" key="5">
    <source>
        <dbReference type="Pfam" id="PF01095"/>
    </source>
</evidence>
<sequence>MKTKLRLLLIAILLSVSFTHAQKTDVWDFGALGQPVVETTPFDNANLYTKQLSVGIINGWYSSSITVGSSGSVLPTPFTVGDLTWVGNTSDRLRTSNTDLTRYDSTVGTSAGYTGRVYCNGTTTGTNRYFDLKLKEDDEVTVVCRVDTEPGELSVSNGVLQVEKFAVTASSSSVTEAKFVAKQGGTFKIYCTQGKGSFYRILRKPATYINIAGTIDETLAAGISGYSLMFTNLAGKSWTVPVASGSYSVNLPSGFDYKITLANANDYVVNSGATLSVTNTTTSHNLSVKAVDTYTVSGAITGLGSDISKLTGLTYVADPAANKIYAPKPVVNIGNSTYSVKLEPNTQYTISGQGVNDYELWANTVTLTGATNADLAFTPKQTYPVTINTTGLDAAQISNLKLTFTNLNESGYVYNFNSVSGIALRNGTYSISYTGLDNSVVVMTLTSNLKVNNAAVSKTLDFVAPPSTSSLPYTSVIAVGTDKSYKTINAALTDVARMTRTATDRVTIMIDPGNYEEMLVINQANVTLKNAASTPTIELLNKGVDIGGSSVRITSYYGNGYNYYSMKNQKWDADVLRVNKENGYLTSTNAGSGTTNGSYWNATVVVTANGFEANDIIFENSYNQYISLKESQDIVELGFENKGVRPTTYRSTAVQNKSFVERAAALAIANNIDKVVLNKCRVVGRQDSFFGGTGSRVVVYKGVMMGGTDYIFGGMNAVFYKTDLAMNTSDVSSDVCYITAAQQSTGRGYLMYECKVTSAVPGTETASASGSKPGYFGRPWAPNTSEVVFYNTTIETSAFPGSEGKSLILPLGWLNTLNTKTESPYMYEYGTIENSGENNTASRAAWATKLATPVLAGSVAITTFNFTKGSDNWDPLPQLISNENLGVKDNTPTSAVNVVGYKNRIAVSNVKSETSVAIYSITGAKVRSFKTSQDSDFEFQNGVWIVVVKAVDGQKSVKVITH</sequence>
<dbReference type="Proteomes" id="UP001485226">
    <property type="component" value="Unassembled WGS sequence"/>
</dbReference>
<keyword evidence="2" id="KW-0378">Hydrolase</keyword>
<dbReference type="Pfam" id="PF01095">
    <property type="entry name" value="Pectinesterase"/>
    <property type="match status" value="1"/>
</dbReference>
<dbReference type="Gene3D" id="2.160.20.10">
    <property type="entry name" value="Single-stranded right-handed beta-helix, Pectin lyase-like"/>
    <property type="match status" value="1"/>
</dbReference>
<keyword evidence="7" id="KW-1185">Reference proteome</keyword>
<comment type="similarity">
    <text evidence="1">Belongs to the pectinesterase family.</text>
</comment>
<evidence type="ECO:0000313" key="7">
    <source>
        <dbReference type="Proteomes" id="UP001485226"/>
    </source>
</evidence>
<organism evidence="6 7">
    <name type="scientific">Flavobacterium calami</name>
    <dbReference type="NCBI Taxonomy" id="3139144"/>
    <lineage>
        <taxon>Bacteria</taxon>
        <taxon>Pseudomonadati</taxon>
        <taxon>Bacteroidota</taxon>
        <taxon>Flavobacteriia</taxon>
        <taxon>Flavobacteriales</taxon>
        <taxon>Flavobacteriaceae</taxon>
        <taxon>Flavobacterium</taxon>
    </lineage>
</organism>
<feature type="domain" description="Pectinesterase catalytic" evidence="5">
    <location>
        <begin position="650"/>
        <end position="849"/>
    </location>
</feature>
<dbReference type="InterPro" id="IPR012334">
    <property type="entry name" value="Pectin_lyas_fold"/>
</dbReference>
<dbReference type="InterPro" id="IPR000070">
    <property type="entry name" value="Pectinesterase_cat"/>
</dbReference>
<dbReference type="PANTHER" id="PTHR31321">
    <property type="entry name" value="ACYL-COA THIOESTER HYDROLASE YBHC-RELATED"/>
    <property type="match status" value="1"/>
</dbReference>
<feature type="signal peptide" evidence="4">
    <location>
        <begin position="1"/>
        <end position="21"/>
    </location>
</feature>
<dbReference type="RefSeq" id="WP_341693673.1">
    <property type="nucleotide sequence ID" value="NZ_JBBYHS010000014.1"/>
</dbReference>